<organism evidence="10 11">
    <name type="scientific">Rhipicephalus microplus</name>
    <name type="common">Cattle tick</name>
    <name type="synonym">Boophilus microplus</name>
    <dbReference type="NCBI Taxonomy" id="6941"/>
    <lineage>
        <taxon>Eukaryota</taxon>
        <taxon>Metazoa</taxon>
        <taxon>Ecdysozoa</taxon>
        <taxon>Arthropoda</taxon>
        <taxon>Chelicerata</taxon>
        <taxon>Arachnida</taxon>
        <taxon>Acari</taxon>
        <taxon>Parasitiformes</taxon>
        <taxon>Ixodida</taxon>
        <taxon>Ixodoidea</taxon>
        <taxon>Ixodidae</taxon>
        <taxon>Rhipicephalinae</taxon>
        <taxon>Rhipicephalus</taxon>
        <taxon>Boophilus</taxon>
    </lineage>
</organism>
<evidence type="ECO:0000256" key="8">
    <source>
        <dbReference type="RuleBase" id="RU361235"/>
    </source>
</evidence>
<dbReference type="GO" id="GO:0006581">
    <property type="term" value="P:acetylcholine catabolic process"/>
    <property type="evidence" value="ECO:0007669"/>
    <property type="project" value="TreeGrafter"/>
</dbReference>
<dbReference type="GO" id="GO:0005615">
    <property type="term" value="C:extracellular space"/>
    <property type="evidence" value="ECO:0007669"/>
    <property type="project" value="TreeGrafter"/>
</dbReference>
<dbReference type="InterPro" id="IPR050654">
    <property type="entry name" value="AChE-related_enzymes"/>
</dbReference>
<evidence type="ECO:0000256" key="1">
    <source>
        <dbReference type="ARBA" id="ARBA00005964"/>
    </source>
</evidence>
<dbReference type="InterPro" id="IPR029058">
    <property type="entry name" value="AB_hydrolase_fold"/>
</dbReference>
<reference evidence="10" key="2">
    <citation type="submission" date="2021-09" db="EMBL/GenBank/DDBJ databases">
        <authorList>
            <person name="Jia N."/>
            <person name="Wang J."/>
            <person name="Shi W."/>
            <person name="Du L."/>
            <person name="Sun Y."/>
            <person name="Zhan W."/>
            <person name="Jiang J."/>
            <person name="Wang Q."/>
            <person name="Zhang B."/>
            <person name="Ji P."/>
            <person name="Sakyi L.B."/>
            <person name="Cui X."/>
            <person name="Yuan T."/>
            <person name="Jiang B."/>
            <person name="Yang W."/>
            <person name="Lam T.T.-Y."/>
            <person name="Chang Q."/>
            <person name="Ding S."/>
            <person name="Wang X."/>
            <person name="Zhu J."/>
            <person name="Ruan X."/>
            <person name="Zhao L."/>
            <person name="Wei J."/>
            <person name="Que T."/>
            <person name="Du C."/>
            <person name="Cheng J."/>
            <person name="Dai P."/>
            <person name="Han X."/>
            <person name="Huang E."/>
            <person name="Gao Y."/>
            <person name="Liu J."/>
            <person name="Shao H."/>
            <person name="Ye R."/>
            <person name="Li L."/>
            <person name="Wei W."/>
            <person name="Wang X."/>
            <person name="Wang C."/>
            <person name="Huo Q."/>
            <person name="Li W."/>
            <person name="Guo W."/>
            <person name="Chen H."/>
            <person name="Chen S."/>
            <person name="Zhou L."/>
            <person name="Zhou L."/>
            <person name="Ni X."/>
            <person name="Tian J."/>
            <person name="Zhou Y."/>
            <person name="Sheng Y."/>
            <person name="Liu T."/>
            <person name="Pan Y."/>
            <person name="Xia L."/>
            <person name="Li J."/>
            <person name="Zhao F."/>
            <person name="Cao W."/>
        </authorList>
    </citation>
    <scope>NUCLEOTIDE SEQUENCE</scope>
    <source>
        <strain evidence="10">Rmic-2018</strain>
        <tissue evidence="10">Larvae</tissue>
    </source>
</reference>
<dbReference type="GO" id="GO:0003990">
    <property type="term" value="F:acetylcholinesterase activity"/>
    <property type="evidence" value="ECO:0007669"/>
    <property type="project" value="UniProtKB-EC"/>
</dbReference>
<dbReference type="GO" id="GO:0019695">
    <property type="term" value="P:choline metabolic process"/>
    <property type="evidence" value="ECO:0007669"/>
    <property type="project" value="TreeGrafter"/>
</dbReference>
<dbReference type="PANTHER" id="PTHR43918">
    <property type="entry name" value="ACETYLCHOLINESTERASE"/>
    <property type="match status" value="1"/>
</dbReference>
<dbReference type="Proteomes" id="UP000821866">
    <property type="component" value="Chromosome 6"/>
</dbReference>
<keyword evidence="3 8" id="KW-0378">Hydrolase</keyword>
<evidence type="ECO:0000256" key="7">
    <source>
        <dbReference type="ARBA" id="ARBA00048484"/>
    </source>
</evidence>
<dbReference type="SUPFAM" id="SSF53474">
    <property type="entry name" value="alpha/beta-Hydrolases"/>
    <property type="match status" value="1"/>
</dbReference>
<gene>
    <name evidence="10" type="ORF">HPB51_014720</name>
</gene>
<keyword evidence="6" id="KW-0325">Glycoprotein</keyword>
<dbReference type="EC" id="3.1.1.-" evidence="8"/>
<evidence type="ECO:0000259" key="9">
    <source>
        <dbReference type="Pfam" id="PF00135"/>
    </source>
</evidence>
<dbReference type="InterPro" id="IPR000997">
    <property type="entry name" value="Cholinesterase"/>
</dbReference>
<dbReference type="VEuPathDB" id="VectorBase:LOC119171778"/>
<sequence length="555" mass="61680">MAALVVWDLTKKALCVCVGESRRGKAQTIRNNMYATYASLLLAALALSQPTLGFNPVVKTSTGSVMGRRVQHRGKEVDVFYGIPYAKPPLGDYRFREPFPVEPWSGTYNATFKRPSCVQIKPQVDNSSYAPLLKMANMQPVSEDCLTLNVWRPATCENSECRDLPVFVYIYGGGFAVGDASLFIYDGVHFVASTDVIYVTMNYRVSIFGFLDAGNKEMPGNMGLLDQVMSLRWVKDNIRHFGGDPDMVTLGGQSAGAISVGYHAISPMSKGLFRRVIMESGSPLSTVGLHHASGPAQMIAVANVAGCYDLSRSAEQQIDDMIRCLRKKDAEELIQAAQEGLGMKIYLYFPRVHSQFMPLDPSDSDTYSINAKEVFFGLTKNEGLLFAYAVHQRFGSQTDFIQSNFPTVMRTVLKSFFHNIPTREAHALALAYMEGKDELTEDELKAIASAVFGDIIFTCPSQLFADVLIRKKVPVYHYAFMHKPKASFLGNFSDEVTHAEDLPFTRGVIDAQRKEFEKITAGMNDPAVRDFVTTPEEVQFSEELMQTWAAFIKNG</sequence>
<evidence type="ECO:0000256" key="5">
    <source>
        <dbReference type="ARBA" id="ARBA00023157"/>
    </source>
</evidence>
<keyword evidence="2" id="KW-0719">Serine esterase</keyword>
<dbReference type="PANTHER" id="PTHR43918:SF4">
    <property type="entry name" value="CARBOXYLIC ESTER HYDROLASE"/>
    <property type="match status" value="1"/>
</dbReference>
<comment type="catalytic activity">
    <reaction evidence="7">
        <text>acetylcholine + H2O = choline + acetate + H(+)</text>
        <dbReference type="Rhea" id="RHEA:17561"/>
        <dbReference type="ChEBI" id="CHEBI:15354"/>
        <dbReference type="ChEBI" id="CHEBI:15355"/>
        <dbReference type="ChEBI" id="CHEBI:15377"/>
        <dbReference type="ChEBI" id="CHEBI:15378"/>
        <dbReference type="ChEBI" id="CHEBI:30089"/>
        <dbReference type="EC" id="3.1.1.7"/>
    </reaction>
</comment>
<dbReference type="PROSITE" id="PS00122">
    <property type="entry name" value="CARBOXYLESTERASE_B_1"/>
    <property type="match status" value="1"/>
</dbReference>
<dbReference type="InterPro" id="IPR019819">
    <property type="entry name" value="Carboxylesterase_B_CS"/>
</dbReference>
<dbReference type="Pfam" id="PF00135">
    <property type="entry name" value="COesterase"/>
    <property type="match status" value="1"/>
</dbReference>
<dbReference type="Gene3D" id="3.40.50.1820">
    <property type="entry name" value="alpha/beta hydrolase"/>
    <property type="match status" value="1"/>
</dbReference>
<keyword evidence="4" id="KW-0531">Neurotransmitter degradation</keyword>
<protein>
    <recommendedName>
        <fullName evidence="8">Carboxylic ester hydrolase</fullName>
        <ecNumber evidence="8">3.1.1.-</ecNumber>
    </recommendedName>
</protein>
<evidence type="ECO:0000256" key="6">
    <source>
        <dbReference type="ARBA" id="ARBA00023180"/>
    </source>
</evidence>
<dbReference type="EMBL" id="JABSTU010000008">
    <property type="protein sequence ID" value="KAH8023471.1"/>
    <property type="molecule type" value="Genomic_DNA"/>
</dbReference>
<feature type="domain" description="Carboxylesterase type B" evidence="9">
    <location>
        <begin position="56"/>
        <end position="555"/>
    </location>
</feature>
<evidence type="ECO:0000256" key="3">
    <source>
        <dbReference type="ARBA" id="ARBA00022801"/>
    </source>
</evidence>
<accession>A0A9J6DMV2</accession>
<reference evidence="10" key="1">
    <citation type="journal article" date="2020" name="Cell">
        <title>Large-Scale Comparative Analyses of Tick Genomes Elucidate Their Genetic Diversity and Vector Capacities.</title>
        <authorList>
            <consortium name="Tick Genome and Microbiome Consortium (TIGMIC)"/>
            <person name="Jia N."/>
            <person name="Wang J."/>
            <person name="Shi W."/>
            <person name="Du L."/>
            <person name="Sun Y."/>
            <person name="Zhan W."/>
            <person name="Jiang J.F."/>
            <person name="Wang Q."/>
            <person name="Zhang B."/>
            <person name="Ji P."/>
            <person name="Bell-Sakyi L."/>
            <person name="Cui X.M."/>
            <person name="Yuan T.T."/>
            <person name="Jiang B.G."/>
            <person name="Yang W.F."/>
            <person name="Lam T.T."/>
            <person name="Chang Q.C."/>
            <person name="Ding S.J."/>
            <person name="Wang X.J."/>
            <person name="Zhu J.G."/>
            <person name="Ruan X.D."/>
            <person name="Zhao L."/>
            <person name="Wei J.T."/>
            <person name="Ye R.Z."/>
            <person name="Que T.C."/>
            <person name="Du C.H."/>
            <person name="Zhou Y.H."/>
            <person name="Cheng J.X."/>
            <person name="Dai P.F."/>
            <person name="Guo W.B."/>
            <person name="Han X.H."/>
            <person name="Huang E.J."/>
            <person name="Li L.F."/>
            <person name="Wei W."/>
            <person name="Gao Y.C."/>
            <person name="Liu J.Z."/>
            <person name="Shao H.Z."/>
            <person name="Wang X."/>
            <person name="Wang C.C."/>
            <person name="Yang T.C."/>
            <person name="Huo Q.B."/>
            <person name="Li W."/>
            <person name="Chen H.Y."/>
            <person name="Chen S.E."/>
            <person name="Zhou L.G."/>
            <person name="Ni X.B."/>
            <person name="Tian J.H."/>
            <person name="Sheng Y."/>
            <person name="Liu T."/>
            <person name="Pan Y.S."/>
            <person name="Xia L.Y."/>
            <person name="Li J."/>
            <person name="Zhao F."/>
            <person name="Cao W.C."/>
        </authorList>
    </citation>
    <scope>NUCLEOTIDE SEQUENCE</scope>
    <source>
        <strain evidence="10">Rmic-2018</strain>
    </source>
</reference>
<evidence type="ECO:0000313" key="10">
    <source>
        <dbReference type="EMBL" id="KAH8023471.1"/>
    </source>
</evidence>
<name>A0A9J6DMV2_RHIMP</name>
<dbReference type="InterPro" id="IPR002018">
    <property type="entry name" value="CarbesteraseB"/>
</dbReference>
<comment type="caution">
    <text evidence="10">The sequence shown here is derived from an EMBL/GenBank/DDBJ whole genome shotgun (WGS) entry which is preliminary data.</text>
</comment>
<evidence type="ECO:0000256" key="2">
    <source>
        <dbReference type="ARBA" id="ARBA00022487"/>
    </source>
</evidence>
<dbReference type="AlphaFoldDB" id="A0A9J6DMV2"/>
<dbReference type="PROSITE" id="PS00941">
    <property type="entry name" value="CARBOXYLESTERASE_B_2"/>
    <property type="match status" value="1"/>
</dbReference>
<keyword evidence="5" id="KW-1015">Disulfide bond</keyword>
<evidence type="ECO:0000313" key="11">
    <source>
        <dbReference type="Proteomes" id="UP000821866"/>
    </source>
</evidence>
<dbReference type="GO" id="GO:0005886">
    <property type="term" value="C:plasma membrane"/>
    <property type="evidence" value="ECO:0007669"/>
    <property type="project" value="TreeGrafter"/>
</dbReference>
<comment type="similarity">
    <text evidence="1 8">Belongs to the type-B carboxylesterase/lipase family.</text>
</comment>
<proteinExistence type="inferred from homology"/>
<keyword evidence="11" id="KW-1185">Reference proteome</keyword>
<dbReference type="InterPro" id="IPR019826">
    <property type="entry name" value="Carboxylesterase_B_AS"/>
</dbReference>
<evidence type="ECO:0000256" key="4">
    <source>
        <dbReference type="ARBA" id="ARBA00022867"/>
    </source>
</evidence>
<dbReference type="PRINTS" id="PR00878">
    <property type="entry name" value="CHOLNESTRASE"/>
</dbReference>